<evidence type="ECO:0008006" key="4">
    <source>
        <dbReference type="Google" id="ProtNLM"/>
    </source>
</evidence>
<proteinExistence type="predicted"/>
<dbReference type="EMBL" id="CP002400">
    <property type="protein sequence ID" value="ADU26177.1"/>
    <property type="molecule type" value="Genomic_DNA"/>
</dbReference>
<protein>
    <recommendedName>
        <fullName evidence="4">ABC transporter permease</fullName>
    </recommendedName>
</protein>
<dbReference type="KEGG" id="eha:Ethha_0603"/>
<feature type="transmembrane region" description="Helical" evidence="1">
    <location>
        <begin position="182"/>
        <end position="215"/>
    </location>
</feature>
<dbReference type="STRING" id="663278.Ethha_0603"/>
<evidence type="ECO:0000256" key="1">
    <source>
        <dbReference type="SAM" id="Phobius"/>
    </source>
</evidence>
<keyword evidence="1" id="KW-1133">Transmembrane helix</keyword>
<dbReference type="Pfam" id="PF12679">
    <property type="entry name" value="ABC2_membrane_2"/>
    <property type="match status" value="1"/>
</dbReference>
<feature type="transmembrane region" description="Helical" evidence="1">
    <location>
        <begin position="314"/>
        <end position="341"/>
    </location>
</feature>
<dbReference type="HOGENOM" id="CLU_050687_0_0_9"/>
<feature type="transmembrane region" description="Helical" evidence="1">
    <location>
        <begin position="235"/>
        <end position="256"/>
    </location>
</feature>
<dbReference type="PANTHER" id="PTHR37305">
    <property type="entry name" value="INTEGRAL MEMBRANE PROTEIN-RELATED"/>
    <property type="match status" value="1"/>
</dbReference>
<feature type="transmembrane region" description="Helical" evidence="1">
    <location>
        <begin position="135"/>
        <end position="161"/>
    </location>
</feature>
<name>E6U9I6_ETHHY</name>
<dbReference type="GO" id="GO:0140359">
    <property type="term" value="F:ABC-type transporter activity"/>
    <property type="evidence" value="ECO:0007669"/>
    <property type="project" value="InterPro"/>
</dbReference>
<accession>E6U9I6</accession>
<dbReference type="eggNOG" id="COG1277">
    <property type="taxonomic scope" value="Bacteria"/>
</dbReference>
<dbReference type="GO" id="GO:0005886">
    <property type="term" value="C:plasma membrane"/>
    <property type="evidence" value="ECO:0007669"/>
    <property type="project" value="UniProtKB-SubCell"/>
</dbReference>
<evidence type="ECO:0000313" key="3">
    <source>
        <dbReference type="Proteomes" id="UP000001551"/>
    </source>
</evidence>
<feature type="transmembrane region" description="Helical" evidence="1">
    <location>
        <begin position="268"/>
        <end position="289"/>
    </location>
</feature>
<keyword evidence="1" id="KW-0812">Transmembrane</keyword>
<sequence length="348" mass="37297">MGNFLSLVFVENTKLWKRLSTKIMPLILIGLIFGLAALMKVQTTMVETYSTSGSSGQSQTQQALPGGWKAALEATDKSLQSGIDTAEKSDRQSEKNTLDQTKRQLAENKYDLKNNIKPATLNSDGTLNTKAVSNFWGNVFSVGAGSLVTLFAIIACTALVAGEFSDGTMKTVIPRPFSRWQILTAKLLVSVGYTVLLMVLANLVALASTAIFFGTGGAGDPVLLWLGGSIVPTPGFAAFALVTLLDLLAALVYLFLTFALSAITRSRAFATGLSIFLMFGGSFTLFLAYNFNWGKFIFFADTAFSTFIRNGAPFYGITLGLALLICGIYSAGFLAASYITFNKRDIAG</sequence>
<evidence type="ECO:0000313" key="2">
    <source>
        <dbReference type="EMBL" id="ADU26177.1"/>
    </source>
</evidence>
<keyword evidence="3" id="KW-1185">Reference proteome</keyword>
<dbReference type="AlphaFoldDB" id="E6U9I6"/>
<reference evidence="2 3" key="1">
    <citation type="submission" date="2010-12" db="EMBL/GenBank/DDBJ databases">
        <title>Complete sequence of Ethanoligenens harbinense YUAN-3.</title>
        <authorList>
            <person name="Lucas S."/>
            <person name="Copeland A."/>
            <person name="Lapidus A."/>
            <person name="Cheng J.-F."/>
            <person name="Bruce D."/>
            <person name="Goodwin L."/>
            <person name="Pitluck S."/>
            <person name="Chertkov O."/>
            <person name="Misra M."/>
            <person name="Detter J.C."/>
            <person name="Han C."/>
            <person name="Tapia R."/>
            <person name="Land M."/>
            <person name="Hauser L."/>
            <person name="Jeffries C."/>
            <person name="Kyrpides N."/>
            <person name="Ivanova N."/>
            <person name="Mikhailova N."/>
            <person name="Wang A."/>
            <person name="Mouttaki H."/>
            <person name="He Z."/>
            <person name="Zhou J."/>
            <person name="Hemme C.L."/>
            <person name="Woyke T."/>
        </authorList>
    </citation>
    <scope>NUCLEOTIDE SEQUENCE [LARGE SCALE GENOMIC DNA]</scope>
    <source>
        <strain evidence="3">DSM 18485 / JCM 12961 / CGMCC 1.5033 / YUAN-3</strain>
    </source>
</reference>
<organism evidence="2 3">
    <name type="scientific">Ethanoligenens harbinense (strain DSM 18485 / JCM 12961 / CGMCC 1.5033 / YUAN-3)</name>
    <dbReference type="NCBI Taxonomy" id="663278"/>
    <lineage>
        <taxon>Bacteria</taxon>
        <taxon>Bacillati</taxon>
        <taxon>Bacillota</taxon>
        <taxon>Clostridia</taxon>
        <taxon>Eubacteriales</taxon>
        <taxon>Oscillospiraceae</taxon>
        <taxon>Ethanoligenens</taxon>
    </lineage>
</organism>
<keyword evidence="1" id="KW-0472">Membrane</keyword>
<feature type="transmembrane region" description="Helical" evidence="1">
    <location>
        <begin position="23"/>
        <end position="41"/>
    </location>
</feature>
<dbReference type="PANTHER" id="PTHR37305:SF1">
    <property type="entry name" value="MEMBRANE PROTEIN"/>
    <property type="match status" value="1"/>
</dbReference>
<dbReference type="RefSeq" id="WP_013484549.1">
    <property type="nucleotide sequence ID" value="NC_014828.1"/>
</dbReference>
<dbReference type="Proteomes" id="UP000001551">
    <property type="component" value="Chromosome"/>
</dbReference>
<gene>
    <name evidence="2" type="ordered locus">Ethha_0603</name>
</gene>